<comment type="caution">
    <text evidence="3">The sequence shown here is derived from an EMBL/GenBank/DDBJ whole genome shotgun (WGS) entry which is preliminary data.</text>
</comment>
<proteinExistence type="predicted"/>
<protein>
    <recommendedName>
        <fullName evidence="5">WAP domain-containing protein</fullName>
    </recommendedName>
</protein>
<feature type="region of interest" description="Disordered" evidence="1">
    <location>
        <begin position="264"/>
        <end position="284"/>
    </location>
</feature>
<organism evidence="3 4">
    <name type="scientific">Elysia crispata</name>
    <name type="common">lettuce slug</name>
    <dbReference type="NCBI Taxonomy" id="231223"/>
    <lineage>
        <taxon>Eukaryota</taxon>
        <taxon>Metazoa</taxon>
        <taxon>Spiralia</taxon>
        <taxon>Lophotrochozoa</taxon>
        <taxon>Mollusca</taxon>
        <taxon>Gastropoda</taxon>
        <taxon>Heterobranchia</taxon>
        <taxon>Euthyneura</taxon>
        <taxon>Panpulmonata</taxon>
        <taxon>Sacoglossa</taxon>
        <taxon>Placobranchoidea</taxon>
        <taxon>Plakobranchidae</taxon>
        <taxon>Elysia</taxon>
    </lineage>
</organism>
<evidence type="ECO:0000256" key="2">
    <source>
        <dbReference type="SAM" id="SignalP"/>
    </source>
</evidence>
<gene>
    <name evidence="3" type="ORF">RRG08_063344</name>
</gene>
<name>A0AAE1E8K4_9GAST</name>
<dbReference type="EMBL" id="JAWDGP010000692">
    <property type="protein sequence ID" value="KAK3798329.1"/>
    <property type="molecule type" value="Genomic_DNA"/>
</dbReference>
<keyword evidence="2" id="KW-0732">Signal</keyword>
<feature type="region of interest" description="Disordered" evidence="1">
    <location>
        <begin position="329"/>
        <end position="397"/>
    </location>
</feature>
<sequence>MSRLRGLGTVPVTLCLAVWFICLSGLCESRGESMTVGAVKRDSTQKAGFGRRKNRNDCDELREMFIEQGCVQKDSRRCRILNFKLEGGRLSKRPRCDFMPCERYDQPTNQTCESFCFGTTIPGGLCEAGKTCCVQSKKPATQPPKTPCAFTCKSSWSCSRATTGSCPYSYDVCCADEKSQPFPYPAPSKTCAHQCVSAFDCLEVDSYSSCGQFSLDVCCRTVGGRGFYSQNTNGGVDNLLASHGLFPGGFGNFYSVFGSGSDPFNQGGGKTPPIPQPPKPKGNTEVQPLPCPYTCLAASACGDVDPASNVNTCGGSPYVCCRVALPPPVPTESGANRRGRKRKGQNVTPAPRKPGTSGTSSTTSTTTTTTRRTLPYTYPRFTVKPTPVTTTTTTTTTTTEMVGKQTVCPFECVRSNRCVEADSSFSCGNRKVCCRTKKKDGN</sequence>
<evidence type="ECO:0000313" key="3">
    <source>
        <dbReference type="EMBL" id="KAK3798329.1"/>
    </source>
</evidence>
<evidence type="ECO:0000313" key="4">
    <source>
        <dbReference type="Proteomes" id="UP001283361"/>
    </source>
</evidence>
<feature type="signal peptide" evidence="2">
    <location>
        <begin position="1"/>
        <end position="29"/>
    </location>
</feature>
<feature type="chain" id="PRO_5041991818" description="WAP domain-containing protein" evidence="2">
    <location>
        <begin position="30"/>
        <end position="442"/>
    </location>
</feature>
<reference evidence="3" key="1">
    <citation type="journal article" date="2023" name="G3 (Bethesda)">
        <title>A reference genome for the long-term kleptoplast-retaining sea slug Elysia crispata morphotype clarki.</title>
        <authorList>
            <person name="Eastman K.E."/>
            <person name="Pendleton A.L."/>
            <person name="Shaikh M.A."/>
            <person name="Suttiyut T."/>
            <person name="Ogas R."/>
            <person name="Tomko P."/>
            <person name="Gavelis G."/>
            <person name="Widhalm J.R."/>
            <person name="Wisecaver J.H."/>
        </authorList>
    </citation>
    <scope>NUCLEOTIDE SEQUENCE</scope>
    <source>
        <strain evidence="3">ECLA1</strain>
    </source>
</reference>
<keyword evidence="4" id="KW-1185">Reference proteome</keyword>
<feature type="compositionally biased region" description="Low complexity" evidence="1">
    <location>
        <begin position="382"/>
        <end position="397"/>
    </location>
</feature>
<accession>A0AAE1E8K4</accession>
<evidence type="ECO:0000256" key="1">
    <source>
        <dbReference type="SAM" id="MobiDB-lite"/>
    </source>
</evidence>
<dbReference type="AlphaFoldDB" id="A0AAE1E8K4"/>
<feature type="compositionally biased region" description="Low complexity" evidence="1">
    <location>
        <begin position="355"/>
        <end position="373"/>
    </location>
</feature>
<evidence type="ECO:0008006" key="5">
    <source>
        <dbReference type="Google" id="ProtNLM"/>
    </source>
</evidence>
<dbReference type="Proteomes" id="UP001283361">
    <property type="component" value="Unassembled WGS sequence"/>
</dbReference>